<dbReference type="PANTHER" id="PTHR31516:SF17">
    <property type="entry name" value="STABILIZER OF AXONEMAL MICROTUBULES 2"/>
    <property type="match status" value="1"/>
</dbReference>
<comment type="caution">
    <text evidence="4">The sequence shown here is derived from an EMBL/GenBank/DDBJ whole genome shotgun (WGS) entry which is preliminary data.</text>
</comment>
<dbReference type="Proteomes" id="UP001177023">
    <property type="component" value="Unassembled WGS sequence"/>
</dbReference>
<organism evidence="4 5">
    <name type="scientific">Mesorhabditis spiculigera</name>
    <dbReference type="NCBI Taxonomy" id="96644"/>
    <lineage>
        <taxon>Eukaryota</taxon>
        <taxon>Metazoa</taxon>
        <taxon>Ecdysozoa</taxon>
        <taxon>Nematoda</taxon>
        <taxon>Chromadorea</taxon>
        <taxon>Rhabditida</taxon>
        <taxon>Rhabditina</taxon>
        <taxon>Rhabditomorpha</taxon>
        <taxon>Rhabditoidea</taxon>
        <taxon>Rhabditidae</taxon>
        <taxon>Mesorhabditinae</taxon>
        <taxon>Mesorhabditis</taxon>
    </lineage>
</organism>
<dbReference type="GO" id="GO:0036064">
    <property type="term" value="C:ciliary basal body"/>
    <property type="evidence" value="ECO:0007669"/>
    <property type="project" value="TreeGrafter"/>
</dbReference>
<sequence>MTVNRSEYSAKAGERYDVVKPKESDLLRGDGHFEGQTQNQKDFQAGRGDRYDAVKPGASDIWNKEGGVEQMTVNRSEYSAKAGERYDVVKPKESDLLRGDGHFEGQTQNQKDFQAGRGDRYDAVKPGASDIWNKEGGVEQMTVNRSEYSAKVGERYDVVKPKESDLLRGDGHFEGQTQNQKDFQAGRGDRYDAVKPGASDIWNKEGGVEQMTVNRSEYSAKAGERYDVVKPKESDLLRGDGHFEGQTQNQKDFQAGRGDRYDAVKPGASDIWNKEGGVEQMTVNRSEYSAKAGERYDVVKPKESDLLRGDGHFEGQTQNQKDFQAGRGDRYDAVKPGASDIWNKEGGVEQMTVNRSEYSAKAGERYAVVKPKESDLLKGDGKFEGKTQNQTDFLPQVGNRLDAVRPQDSTLFKSSDKFTVDSVHRCEFTGAPGERFEKRVPSANLKVGLGDMELTTQYDSDNIWRRRPRQAGSQSDIPTLPPLTPVKPSQTRSTESLFVDTNMDFGTNYREAFRGCHSDVRLQPIRRGDNIISPGGAMVSNTEYRQSYVPTKADRGQACQPTSSLKLEGGQSMHSNYDMEFRFKQVQCLAEVFGLSTGNTGTKERAPFQDIASQSVGLINYLQTIQKNPDNQLVKRLQSPLPQVNFVNGLPVIPGVVGSLPGAGACLPKGSPLVKQRSPSFFQNIVRNIPGAHDYLSSFLPSPKVDIDALYGNYHWAIYTPSVHDRFCPLTEFAPSAKKGNATAFSVAEKFRTKNENGGEKVALGYGLMNNGNTYVYFQDDPCPCGIIRLLHQSGQYEYVVLSNWARFPVIAMARDIRSFYKAHKDKLEDALTKEGFSTEYAGLTTGHLSYVDWSKCRPATPVSYLRNVLTELFG</sequence>
<dbReference type="EMBL" id="CATQJA010000945">
    <property type="protein sequence ID" value="CAJ0564953.1"/>
    <property type="molecule type" value="Genomic_DNA"/>
</dbReference>
<protein>
    <recommendedName>
        <fullName evidence="3">Lipocalin domain-containing protein</fullName>
    </recommendedName>
</protein>
<feature type="region of interest" description="Disordered" evidence="2">
    <location>
        <begin position="467"/>
        <end position="493"/>
    </location>
</feature>
<keyword evidence="5" id="KW-1185">Reference proteome</keyword>
<evidence type="ECO:0000259" key="3">
    <source>
        <dbReference type="Pfam" id="PF24976"/>
    </source>
</evidence>
<dbReference type="PANTHER" id="PTHR31516">
    <property type="entry name" value="STABILIZER OF AXONEMAL MICROTUBULES 2"/>
    <property type="match status" value="1"/>
</dbReference>
<evidence type="ECO:0000256" key="1">
    <source>
        <dbReference type="ARBA" id="ARBA00008738"/>
    </source>
</evidence>
<reference evidence="4" key="1">
    <citation type="submission" date="2023-06" db="EMBL/GenBank/DDBJ databases">
        <authorList>
            <person name="Delattre M."/>
        </authorList>
    </citation>
    <scope>NUCLEOTIDE SEQUENCE</scope>
    <source>
        <strain evidence="4">AF72</strain>
    </source>
</reference>
<evidence type="ECO:0000256" key="2">
    <source>
        <dbReference type="SAM" id="MobiDB-lite"/>
    </source>
</evidence>
<feature type="region of interest" description="Disordered" evidence="2">
    <location>
        <begin position="95"/>
        <end position="132"/>
    </location>
</feature>
<gene>
    <name evidence="4" type="ORF">MSPICULIGERA_LOCUS3616</name>
</gene>
<name>A0AA36FS37_9BILA</name>
<proteinExistence type="inferred from homology"/>
<feature type="region of interest" description="Disordered" evidence="2">
    <location>
        <begin position="305"/>
        <end position="338"/>
    </location>
</feature>
<dbReference type="Pfam" id="PF24976">
    <property type="entry name" value="Lipocalin_10"/>
    <property type="match status" value="1"/>
</dbReference>
<evidence type="ECO:0000313" key="4">
    <source>
        <dbReference type="EMBL" id="CAJ0564953.1"/>
    </source>
</evidence>
<feature type="region of interest" description="Disordered" evidence="2">
    <location>
        <begin position="166"/>
        <end position="202"/>
    </location>
</feature>
<evidence type="ECO:0000313" key="5">
    <source>
        <dbReference type="Proteomes" id="UP001177023"/>
    </source>
</evidence>
<feature type="region of interest" description="Disordered" evidence="2">
    <location>
        <begin position="235"/>
        <end position="275"/>
    </location>
</feature>
<dbReference type="GO" id="GO:0005814">
    <property type="term" value="C:centriole"/>
    <property type="evidence" value="ECO:0007669"/>
    <property type="project" value="TreeGrafter"/>
</dbReference>
<dbReference type="InterPro" id="IPR056868">
    <property type="entry name" value="Lipocalin_dom_nem"/>
</dbReference>
<feature type="domain" description="Lipocalin" evidence="3">
    <location>
        <begin position="690"/>
        <end position="866"/>
    </location>
</feature>
<dbReference type="GO" id="GO:0008017">
    <property type="term" value="F:microtubule binding"/>
    <property type="evidence" value="ECO:0007669"/>
    <property type="project" value="InterPro"/>
</dbReference>
<feature type="compositionally biased region" description="Basic and acidic residues" evidence="2">
    <location>
        <begin position="21"/>
        <end position="33"/>
    </location>
</feature>
<dbReference type="InterPro" id="IPR033336">
    <property type="entry name" value="SAXO1/2"/>
</dbReference>
<dbReference type="GO" id="GO:0005879">
    <property type="term" value="C:axonemal microtubule"/>
    <property type="evidence" value="ECO:0007669"/>
    <property type="project" value="TreeGrafter"/>
</dbReference>
<accession>A0AA36FS37</accession>
<feature type="region of interest" description="Disordered" evidence="2">
    <location>
        <begin position="21"/>
        <end position="59"/>
    </location>
</feature>
<feature type="non-terminal residue" evidence="4">
    <location>
        <position position="1"/>
    </location>
</feature>
<dbReference type="GO" id="GO:0036126">
    <property type="term" value="C:sperm flagellum"/>
    <property type="evidence" value="ECO:0007669"/>
    <property type="project" value="TreeGrafter"/>
</dbReference>
<dbReference type="AlphaFoldDB" id="A0AA36FS37"/>
<comment type="similarity">
    <text evidence="1">Belongs to the FAM154 family.</text>
</comment>